<dbReference type="SUPFAM" id="SSF46785">
    <property type="entry name" value="Winged helix' DNA-binding domain"/>
    <property type="match status" value="1"/>
</dbReference>
<dbReference type="PROSITE" id="PS50987">
    <property type="entry name" value="HTH_ARSR_2"/>
    <property type="match status" value="1"/>
</dbReference>
<dbReference type="InterPro" id="IPR051081">
    <property type="entry name" value="HTH_MetalResp_TranReg"/>
</dbReference>
<dbReference type="SMART" id="SM00418">
    <property type="entry name" value="HTH_ARSR"/>
    <property type="match status" value="1"/>
</dbReference>
<feature type="domain" description="HTH arsR-type" evidence="4">
    <location>
        <begin position="4"/>
        <end position="99"/>
    </location>
</feature>
<dbReference type="EMBL" id="JBIRYO010000012">
    <property type="protein sequence ID" value="MFI2475609.1"/>
    <property type="molecule type" value="Genomic_DNA"/>
</dbReference>
<comment type="caution">
    <text evidence="5">The sequence shown here is derived from an EMBL/GenBank/DDBJ whole genome shotgun (WGS) entry which is preliminary data.</text>
</comment>
<dbReference type="PRINTS" id="PR00778">
    <property type="entry name" value="HTHARSR"/>
</dbReference>
<dbReference type="PANTHER" id="PTHR33154">
    <property type="entry name" value="TRANSCRIPTIONAL REGULATOR, ARSR FAMILY"/>
    <property type="match status" value="1"/>
</dbReference>
<keyword evidence="6" id="KW-1185">Reference proteome</keyword>
<dbReference type="Pfam" id="PF12840">
    <property type="entry name" value="HTH_20"/>
    <property type="match status" value="1"/>
</dbReference>
<name>A0ABW7X3B4_9NOCA</name>
<evidence type="ECO:0000259" key="4">
    <source>
        <dbReference type="PROSITE" id="PS50987"/>
    </source>
</evidence>
<keyword evidence="3" id="KW-0804">Transcription</keyword>
<evidence type="ECO:0000256" key="1">
    <source>
        <dbReference type="ARBA" id="ARBA00023015"/>
    </source>
</evidence>
<proteinExistence type="predicted"/>
<dbReference type="RefSeq" id="WP_357400212.1">
    <property type="nucleotide sequence ID" value="NZ_JBEYCD010000001.1"/>
</dbReference>
<evidence type="ECO:0000256" key="2">
    <source>
        <dbReference type="ARBA" id="ARBA00023125"/>
    </source>
</evidence>
<sequence>MPFQPATADITLVAVMHALSDPARLEIASRLADSDGENCSGIGEDIDLHKSTLSHHYRVLREAGVTATTIEGRTRVVRLRRDDLEARFPGLLDAVLNAYGDR</sequence>
<evidence type="ECO:0000313" key="5">
    <source>
        <dbReference type="EMBL" id="MFI2475609.1"/>
    </source>
</evidence>
<organism evidence="5 6">
    <name type="scientific">Nocardia xishanensis</name>
    <dbReference type="NCBI Taxonomy" id="238964"/>
    <lineage>
        <taxon>Bacteria</taxon>
        <taxon>Bacillati</taxon>
        <taxon>Actinomycetota</taxon>
        <taxon>Actinomycetes</taxon>
        <taxon>Mycobacteriales</taxon>
        <taxon>Nocardiaceae</taxon>
        <taxon>Nocardia</taxon>
    </lineage>
</organism>
<accession>A0ABW7X3B4</accession>
<keyword evidence="1" id="KW-0805">Transcription regulation</keyword>
<protein>
    <submittedName>
        <fullName evidence="5">ArsR/SmtB family transcription factor</fullName>
    </submittedName>
</protein>
<gene>
    <name evidence="5" type="ORF">ACH49W_19735</name>
</gene>
<dbReference type="InterPro" id="IPR036390">
    <property type="entry name" value="WH_DNA-bd_sf"/>
</dbReference>
<evidence type="ECO:0000256" key="3">
    <source>
        <dbReference type="ARBA" id="ARBA00023163"/>
    </source>
</evidence>
<reference evidence="5 6" key="1">
    <citation type="submission" date="2024-10" db="EMBL/GenBank/DDBJ databases">
        <title>The Natural Products Discovery Center: Release of the First 8490 Sequenced Strains for Exploring Actinobacteria Biosynthetic Diversity.</title>
        <authorList>
            <person name="Kalkreuter E."/>
            <person name="Kautsar S.A."/>
            <person name="Yang D."/>
            <person name="Bader C.D."/>
            <person name="Teijaro C.N."/>
            <person name="Fluegel L."/>
            <person name="Davis C.M."/>
            <person name="Simpson J.R."/>
            <person name="Lauterbach L."/>
            <person name="Steele A.D."/>
            <person name="Gui C."/>
            <person name="Meng S."/>
            <person name="Li G."/>
            <person name="Viehrig K."/>
            <person name="Ye F."/>
            <person name="Su P."/>
            <person name="Kiefer A.F."/>
            <person name="Nichols A."/>
            <person name="Cepeda A.J."/>
            <person name="Yan W."/>
            <person name="Fan B."/>
            <person name="Jiang Y."/>
            <person name="Adhikari A."/>
            <person name="Zheng C.-J."/>
            <person name="Schuster L."/>
            <person name="Cowan T.M."/>
            <person name="Smanski M.J."/>
            <person name="Chevrette M.G."/>
            <person name="De Carvalho L.P.S."/>
            <person name="Shen B."/>
        </authorList>
    </citation>
    <scope>NUCLEOTIDE SEQUENCE [LARGE SCALE GENOMIC DNA]</scope>
    <source>
        <strain evidence="5 6">NPDC019275</strain>
    </source>
</reference>
<keyword evidence="2" id="KW-0238">DNA-binding</keyword>
<dbReference type="Gene3D" id="1.10.10.10">
    <property type="entry name" value="Winged helix-like DNA-binding domain superfamily/Winged helix DNA-binding domain"/>
    <property type="match status" value="1"/>
</dbReference>
<dbReference type="InterPro" id="IPR036388">
    <property type="entry name" value="WH-like_DNA-bd_sf"/>
</dbReference>
<dbReference type="Proteomes" id="UP001611415">
    <property type="component" value="Unassembled WGS sequence"/>
</dbReference>
<dbReference type="CDD" id="cd00090">
    <property type="entry name" value="HTH_ARSR"/>
    <property type="match status" value="1"/>
</dbReference>
<dbReference type="InterPro" id="IPR001845">
    <property type="entry name" value="HTH_ArsR_DNA-bd_dom"/>
</dbReference>
<dbReference type="InterPro" id="IPR011991">
    <property type="entry name" value="ArsR-like_HTH"/>
</dbReference>
<evidence type="ECO:0000313" key="6">
    <source>
        <dbReference type="Proteomes" id="UP001611415"/>
    </source>
</evidence>
<dbReference type="PANTHER" id="PTHR33154:SF12">
    <property type="entry name" value="TRANSCRIPTIONAL REGULATORY PROTEIN"/>
    <property type="match status" value="1"/>
</dbReference>